<reference evidence="1" key="3">
    <citation type="journal article" date="2017" name="Nature">
        <title>Genome sequence of the progenitor of the wheat D genome Aegilops tauschii.</title>
        <authorList>
            <person name="Luo M.C."/>
            <person name="Gu Y.Q."/>
            <person name="Puiu D."/>
            <person name="Wang H."/>
            <person name="Twardziok S.O."/>
            <person name="Deal K.R."/>
            <person name="Huo N."/>
            <person name="Zhu T."/>
            <person name="Wang L."/>
            <person name="Wang Y."/>
            <person name="McGuire P.E."/>
            <person name="Liu S."/>
            <person name="Long H."/>
            <person name="Ramasamy R.K."/>
            <person name="Rodriguez J.C."/>
            <person name="Van S.L."/>
            <person name="Yuan L."/>
            <person name="Wang Z."/>
            <person name="Xia Z."/>
            <person name="Xiao L."/>
            <person name="Anderson O.D."/>
            <person name="Ouyang S."/>
            <person name="Liang Y."/>
            <person name="Zimin A.V."/>
            <person name="Pertea G."/>
            <person name="Qi P."/>
            <person name="Bennetzen J.L."/>
            <person name="Dai X."/>
            <person name="Dawson M.W."/>
            <person name="Muller H.G."/>
            <person name="Kugler K."/>
            <person name="Rivarola-Duarte L."/>
            <person name="Spannagl M."/>
            <person name="Mayer K.F.X."/>
            <person name="Lu F.H."/>
            <person name="Bevan M.W."/>
            <person name="Leroy P."/>
            <person name="Li P."/>
            <person name="You F.M."/>
            <person name="Sun Q."/>
            <person name="Liu Z."/>
            <person name="Lyons E."/>
            <person name="Wicker T."/>
            <person name="Salzberg S.L."/>
            <person name="Devos K.M."/>
            <person name="Dvorak J."/>
        </authorList>
    </citation>
    <scope>NUCLEOTIDE SEQUENCE [LARGE SCALE GENOMIC DNA]</scope>
    <source>
        <strain evidence="1">cv. AL8/78</strain>
    </source>
</reference>
<reference evidence="2" key="2">
    <citation type="journal article" date="2017" name="Nat. Plants">
        <title>The Aegilops tauschii genome reveals multiple impacts of transposons.</title>
        <authorList>
            <person name="Zhao G."/>
            <person name="Zou C."/>
            <person name="Li K."/>
            <person name="Wang K."/>
            <person name="Li T."/>
            <person name="Gao L."/>
            <person name="Zhang X."/>
            <person name="Wang H."/>
            <person name="Yang Z."/>
            <person name="Liu X."/>
            <person name="Jiang W."/>
            <person name="Mao L."/>
            <person name="Kong X."/>
            <person name="Jiao Y."/>
            <person name="Jia J."/>
        </authorList>
    </citation>
    <scope>NUCLEOTIDE SEQUENCE [LARGE SCALE GENOMIC DNA]</scope>
    <source>
        <strain evidence="2">cv. AL8/78</strain>
    </source>
</reference>
<evidence type="ECO:0000313" key="2">
    <source>
        <dbReference type="Proteomes" id="UP000015105"/>
    </source>
</evidence>
<keyword evidence="2" id="KW-1185">Reference proteome</keyword>
<dbReference type="Gramene" id="AET3Gv20629200.15">
    <property type="protein sequence ID" value="AET3Gv20629200.15"/>
    <property type="gene ID" value="AET3Gv20629200"/>
</dbReference>
<dbReference type="EnsemblPlants" id="AET3Gv20629200.15">
    <property type="protein sequence ID" value="AET3Gv20629200.15"/>
    <property type="gene ID" value="AET3Gv20629200"/>
</dbReference>
<proteinExistence type="predicted"/>
<dbReference type="EnsemblPlants" id="AET3Gv20629200.17">
    <property type="protein sequence ID" value="AET3Gv20629200.17"/>
    <property type="gene ID" value="AET3Gv20629200"/>
</dbReference>
<reference evidence="1" key="4">
    <citation type="submission" date="2019-03" db="UniProtKB">
        <authorList>
            <consortium name="EnsemblPlants"/>
        </authorList>
    </citation>
    <scope>IDENTIFICATION</scope>
</reference>
<reference evidence="2" key="1">
    <citation type="journal article" date="2014" name="Science">
        <title>Ancient hybridizations among the ancestral genomes of bread wheat.</title>
        <authorList>
            <consortium name="International Wheat Genome Sequencing Consortium,"/>
            <person name="Marcussen T."/>
            <person name="Sandve S.R."/>
            <person name="Heier L."/>
            <person name="Spannagl M."/>
            <person name="Pfeifer M."/>
            <person name="Jakobsen K.S."/>
            <person name="Wulff B.B."/>
            <person name="Steuernagel B."/>
            <person name="Mayer K.F."/>
            <person name="Olsen O.A."/>
        </authorList>
    </citation>
    <scope>NUCLEOTIDE SEQUENCE [LARGE SCALE GENOMIC DNA]</scope>
    <source>
        <strain evidence="2">cv. AL8/78</strain>
    </source>
</reference>
<reference evidence="1" key="5">
    <citation type="journal article" date="2021" name="G3 (Bethesda)">
        <title>Aegilops tauschii genome assembly Aet v5.0 features greater sequence contiguity and improved annotation.</title>
        <authorList>
            <person name="Wang L."/>
            <person name="Zhu T."/>
            <person name="Rodriguez J.C."/>
            <person name="Deal K.R."/>
            <person name="Dubcovsky J."/>
            <person name="McGuire P.E."/>
            <person name="Lux T."/>
            <person name="Spannagl M."/>
            <person name="Mayer K.F.X."/>
            <person name="Baldrich P."/>
            <person name="Meyers B.C."/>
            <person name="Huo N."/>
            <person name="Gu Y.Q."/>
            <person name="Zhou H."/>
            <person name="Devos K.M."/>
            <person name="Bennetzen J.L."/>
            <person name="Unver T."/>
            <person name="Budak H."/>
            <person name="Gulick P.J."/>
            <person name="Galiba G."/>
            <person name="Kalapos B."/>
            <person name="Nelson D.R."/>
            <person name="Li P."/>
            <person name="You F.M."/>
            <person name="Luo M.C."/>
            <person name="Dvorak J."/>
        </authorList>
    </citation>
    <scope>NUCLEOTIDE SEQUENCE [LARGE SCALE GENOMIC DNA]</scope>
    <source>
        <strain evidence="1">cv. AL8/78</strain>
    </source>
</reference>
<name>A0A453FBF7_AEGTS</name>
<evidence type="ECO:0000313" key="1">
    <source>
        <dbReference type="EnsemblPlants" id="AET3Gv20629200.17"/>
    </source>
</evidence>
<dbReference type="Proteomes" id="UP000015105">
    <property type="component" value="Chromosome 3D"/>
</dbReference>
<accession>A0A453FBF7</accession>
<organism evidence="1 2">
    <name type="scientific">Aegilops tauschii subsp. strangulata</name>
    <name type="common">Goatgrass</name>
    <dbReference type="NCBI Taxonomy" id="200361"/>
    <lineage>
        <taxon>Eukaryota</taxon>
        <taxon>Viridiplantae</taxon>
        <taxon>Streptophyta</taxon>
        <taxon>Embryophyta</taxon>
        <taxon>Tracheophyta</taxon>
        <taxon>Spermatophyta</taxon>
        <taxon>Magnoliopsida</taxon>
        <taxon>Liliopsida</taxon>
        <taxon>Poales</taxon>
        <taxon>Poaceae</taxon>
        <taxon>BOP clade</taxon>
        <taxon>Pooideae</taxon>
        <taxon>Triticodae</taxon>
        <taxon>Triticeae</taxon>
        <taxon>Triticinae</taxon>
        <taxon>Aegilops</taxon>
    </lineage>
</organism>
<sequence>MQCMDYINLAVVYSHFCTPGQGDFWLLWLQEGVAAGCSPVPRLCCGGSPPSVVGYETAPWRWTMKLILLQQGDWAVELSVVCAFL</sequence>
<protein>
    <submittedName>
        <fullName evidence="1">Uncharacterized protein</fullName>
    </submittedName>
</protein>
<dbReference type="Gramene" id="AET3Gv20629200.17">
    <property type="protein sequence ID" value="AET3Gv20629200.17"/>
    <property type="gene ID" value="AET3Gv20629200"/>
</dbReference>
<dbReference type="AlphaFoldDB" id="A0A453FBF7"/>